<name>A0ACB7W4L7_DIOAL</name>
<accession>A0ACB7W4L7</accession>
<gene>
    <name evidence="1" type="ORF">IHE45_05G118100</name>
</gene>
<dbReference type="EMBL" id="CM037015">
    <property type="protein sequence ID" value="KAH7682388.1"/>
    <property type="molecule type" value="Genomic_DNA"/>
</dbReference>
<organism evidence="1 2">
    <name type="scientific">Dioscorea alata</name>
    <name type="common">Purple yam</name>
    <dbReference type="NCBI Taxonomy" id="55571"/>
    <lineage>
        <taxon>Eukaryota</taxon>
        <taxon>Viridiplantae</taxon>
        <taxon>Streptophyta</taxon>
        <taxon>Embryophyta</taxon>
        <taxon>Tracheophyta</taxon>
        <taxon>Spermatophyta</taxon>
        <taxon>Magnoliopsida</taxon>
        <taxon>Liliopsida</taxon>
        <taxon>Dioscoreales</taxon>
        <taxon>Dioscoreaceae</taxon>
        <taxon>Dioscorea</taxon>
    </lineage>
</organism>
<sequence length="125" mass="13754">MQVGTVRCIVVLYMYACIYICVCIDVYIYLSCSICRPKGSLMHVVQGSRTCSIISPSLLLTWYQTPRFFFSGHLLGSSAITIPAVLFSGLLSLTSSYSHSVATTDSQLQSTFSPGFFLLFLSVLI</sequence>
<comment type="caution">
    <text evidence="1">The sequence shown here is derived from an EMBL/GenBank/DDBJ whole genome shotgun (WGS) entry which is preliminary data.</text>
</comment>
<evidence type="ECO:0000313" key="2">
    <source>
        <dbReference type="Proteomes" id="UP000827976"/>
    </source>
</evidence>
<dbReference type="Proteomes" id="UP000827976">
    <property type="component" value="Chromosome 5"/>
</dbReference>
<proteinExistence type="predicted"/>
<reference evidence="2" key="1">
    <citation type="journal article" date="2022" name="Nat. Commun.">
        <title>Chromosome evolution and the genetic basis of agronomically important traits in greater yam.</title>
        <authorList>
            <person name="Bredeson J.V."/>
            <person name="Lyons J.B."/>
            <person name="Oniyinde I.O."/>
            <person name="Okereke N.R."/>
            <person name="Kolade O."/>
            <person name="Nnabue I."/>
            <person name="Nwadili C.O."/>
            <person name="Hribova E."/>
            <person name="Parker M."/>
            <person name="Nwogha J."/>
            <person name="Shu S."/>
            <person name="Carlson J."/>
            <person name="Kariba R."/>
            <person name="Muthemba S."/>
            <person name="Knop K."/>
            <person name="Barton G.J."/>
            <person name="Sherwood A.V."/>
            <person name="Lopez-Montes A."/>
            <person name="Asiedu R."/>
            <person name="Jamnadass R."/>
            <person name="Muchugi A."/>
            <person name="Goodstein D."/>
            <person name="Egesi C.N."/>
            <person name="Featherston J."/>
            <person name="Asfaw A."/>
            <person name="Simpson G.G."/>
            <person name="Dolezel J."/>
            <person name="Hendre P.S."/>
            <person name="Van Deynze A."/>
            <person name="Kumar P.L."/>
            <person name="Obidiegwu J.E."/>
            <person name="Bhattacharjee R."/>
            <person name="Rokhsar D.S."/>
        </authorList>
    </citation>
    <scope>NUCLEOTIDE SEQUENCE [LARGE SCALE GENOMIC DNA]</scope>
    <source>
        <strain evidence="2">cv. TDa95/00328</strain>
    </source>
</reference>
<keyword evidence="2" id="KW-1185">Reference proteome</keyword>
<evidence type="ECO:0000313" key="1">
    <source>
        <dbReference type="EMBL" id="KAH7682388.1"/>
    </source>
</evidence>
<protein>
    <submittedName>
        <fullName evidence="1">Uncharacterized protein</fullName>
    </submittedName>
</protein>